<protein>
    <submittedName>
        <fullName evidence="2">Glycosyl transferases group 1</fullName>
    </submittedName>
</protein>
<dbReference type="OrthoDB" id="6713581at2"/>
<organism evidence="2 3">
    <name type="scientific">Edwardsiella hoshinae</name>
    <dbReference type="NCBI Taxonomy" id="93378"/>
    <lineage>
        <taxon>Bacteria</taxon>
        <taxon>Pseudomonadati</taxon>
        <taxon>Pseudomonadota</taxon>
        <taxon>Gammaproteobacteria</taxon>
        <taxon>Enterobacterales</taxon>
        <taxon>Hafniaceae</taxon>
        <taxon>Edwardsiella</taxon>
    </lineage>
</organism>
<feature type="domain" description="Glycosyl transferase family 1" evidence="1">
    <location>
        <begin position="193"/>
        <end position="326"/>
    </location>
</feature>
<dbReference type="InterPro" id="IPR001296">
    <property type="entry name" value="Glyco_trans_1"/>
</dbReference>
<gene>
    <name evidence="2" type="ORF">NCTC12121_02320</name>
</gene>
<dbReference type="Pfam" id="PF00534">
    <property type="entry name" value="Glycos_transf_1"/>
    <property type="match status" value="1"/>
</dbReference>
<sequence>MNILVLMSGYPSENNLYNCSWAHTRNKYYIKNNINVDVLVFGNEEDYVFEGVSVINRAKAISRLNKKYYFKVVSHSPNIRNHIPFLSKYCLNVQKILFMHGSESMWINFDYPKPYDFMKGSFWKRWVRNIYDLFKFKVMRNFLEKNKNIDIVFVSDWMRAMFEKNVISLKKLKVNFHIINNPLNYVFFERGFSGKTEKVADFITIRSFDLSKYAIDLVLKMARNNPANTFHLYGKGDYFNYYDLPKNVTVINSYLRQDDIPDVLNKYRAAIMPTRCDAQGVMVCEMATFGIPVITSDITVNLEMFSDFDNVFLLDNSKEWDVINTKVLLDNFPSFMRNTSRFSNSKTLDKEIELLTK</sequence>
<dbReference type="RefSeq" id="WP_024522876.1">
    <property type="nucleotide sequence ID" value="NZ_CP065626.1"/>
</dbReference>
<name>A0A376DI20_9GAMM</name>
<dbReference type="GO" id="GO:0016757">
    <property type="term" value="F:glycosyltransferase activity"/>
    <property type="evidence" value="ECO:0007669"/>
    <property type="project" value="InterPro"/>
</dbReference>
<evidence type="ECO:0000313" key="3">
    <source>
        <dbReference type="Proteomes" id="UP000255248"/>
    </source>
</evidence>
<evidence type="ECO:0000313" key="2">
    <source>
        <dbReference type="EMBL" id="STC89748.1"/>
    </source>
</evidence>
<reference evidence="2 3" key="1">
    <citation type="submission" date="2018-06" db="EMBL/GenBank/DDBJ databases">
        <authorList>
            <consortium name="Pathogen Informatics"/>
            <person name="Doyle S."/>
        </authorList>
    </citation>
    <scope>NUCLEOTIDE SEQUENCE [LARGE SCALE GENOMIC DNA]</scope>
    <source>
        <strain evidence="2 3">NCTC12121</strain>
    </source>
</reference>
<dbReference type="SUPFAM" id="SSF53756">
    <property type="entry name" value="UDP-Glycosyltransferase/glycogen phosphorylase"/>
    <property type="match status" value="1"/>
</dbReference>
<keyword evidence="2" id="KW-0808">Transferase</keyword>
<dbReference type="Gene3D" id="3.40.50.2000">
    <property type="entry name" value="Glycogen Phosphorylase B"/>
    <property type="match status" value="1"/>
</dbReference>
<dbReference type="AlphaFoldDB" id="A0A376DI20"/>
<accession>A0A376DI20</accession>
<evidence type="ECO:0000259" key="1">
    <source>
        <dbReference type="Pfam" id="PF00534"/>
    </source>
</evidence>
<dbReference type="EMBL" id="UFXZ01000001">
    <property type="protein sequence ID" value="STC89748.1"/>
    <property type="molecule type" value="Genomic_DNA"/>
</dbReference>
<dbReference type="Proteomes" id="UP000255248">
    <property type="component" value="Unassembled WGS sequence"/>
</dbReference>
<proteinExistence type="predicted"/>